<dbReference type="AlphaFoldDB" id="S3VYB4"/>
<dbReference type="EMBL" id="AKWZ02000010">
    <property type="protein sequence ID" value="EPG73117.1"/>
    <property type="molecule type" value="Genomic_DNA"/>
</dbReference>
<feature type="domain" description="AAA+ ATPase" evidence="4">
    <location>
        <begin position="10"/>
        <end position="181"/>
    </location>
</feature>
<dbReference type="InterPro" id="IPR027417">
    <property type="entry name" value="P-loop_NTPase"/>
</dbReference>
<gene>
    <name evidence="5" type="ORF">LEP1GSC058_2610</name>
</gene>
<dbReference type="Gene3D" id="3.40.50.300">
    <property type="entry name" value="P-loop containing nucleotide triphosphate hydrolases"/>
    <property type="match status" value="1"/>
</dbReference>
<evidence type="ECO:0000256" key="2">
    <source>
        <dbReference type="ARBA" id="ARBA00022741"/>
    </source>
</evidence>
<dbReference type="Proteomes" id="UP000014540">
    <property type="component" value="Unassembled WGS sequence"/>
</dbReference>
<evidence type="ECO:0000313" key="5">
    <source>
        <dbReference type="EMBL" id="EPG73117.1"/>
    </source>
</evidence>
<dbReference type="InterPro" id="IPR003439">
    <property type="entry name" value="ABC_transporter-like_ATP-bd"/>
</dbReference>
<reference evidence="5" key="1">
    <citation type="submission" date="2013-04" db="EMBL/GenBank/DDBJ databases">
        <authorList>
            <person name="Harkins D.M."/>
            <person name="Durkin A.S."/>
            <person name="Selengut J.D."/>
            <person name="Sanka R."/>
            <person name="DePew J."/>
            <person name="Purushe J."/>
            <person name="Ahmed A."/>
            <person name="van der Linden H."/>
            <person name="Goris M.G.A."/>
            <person name="Hartskeerl R.A."/>
            <person name="Vinetz J.M."/>
            <person name="Sutton G.G."/>
            <person name="Nelson W.C."/>
            <person name="Fouts D.E."/>
        </authorList>
    </citation>
    <scope>NUCLEOTIDE SEQUENCE [LARGE SCALE GENOMIC DNA]</scope>
    <source>
        <strain evidence="5">BUT 6</strain>
    </source>
</reference>
<name>S3VYB4_9LEPT</name>
<evidence type="ECO:0000256" key="3">
    <source>
        <dbReference type="ARBA" id="ARBA00022840"/>
    </source>
</evidence>
<keyword evidence="6" id="KW-1185">Reference proteome</keyword>
<dbReference type="Pfam" id="PF00005">
    <property type="entry name" value="ABC_tran"/>
    <property type="match status" value="1"/>
</dbReference>
<dbReference type="STRING" id="1193011.LEP1GSC058_2610"/>
<keyword evidence="3 5" id="KW-0067">ATP-binding</keyword>
<comment type="caution">
    <text evidence="5">The sequence shown here is derived from an EMBL/GenBank/DDBJ whole genome shotgun (WGS) entry which is preliminary data.</text>
</comment>
<dbReference type="SUPFAM" id="SSF52540">
    <property type="entry name" value="P-loop containing nucleoside triphosphate hydrolases"/>
    <property type="match status" value="1"/>
</dbReference>
<accession>S3VYB4</accession>
<dbReference type="GO" id="GO:0005524">
    <property type="term" value="F:ATP binding"/>
    <property type="evidence" value="ECO:0007669"/>
    <property type="project" value="UniProtKB-KW"/>
</dbReference>
<organism evidence="5 6">
    <name type="scientific">Leptospira fainei serovar Hurstbridge str. BUT 6</name>
    <dbReference type="NCBI Taxonomy" id="1193011"/>
    <lineage>
        <taxon>Bacteria</taxon>
        <taxon>Pseudomonadati</taxon>
        <taxon>Spirochaetota</taxon>
        <taxon>Spirochaetia</taxon>
        <taxon>Leptospirales</taxon>
        <taxon>Leptospiraceae</taxon>
        <taxon>Leptospira</taxon>
    </lineage>
</organism>
<proteinExistence type="predicted"/>
<evidence type="ECO:0000259" key="4">
    <source>
        <dbReference type="SMART" id="SM00382"/>
    </source>
</evidence>
<dbReference type="GO" id="GO:0016887">
    <property type="term" value="F:ATP hydrolysis activity"/>
    <property type="evidence" value="ECO:0007669"/>
    <property type="project" value="InterPro"/>
</dbReference>
<dbReference type="InterPro" id="IPR051782">
    <property type="entry name" value="ABC_Transporter_VariousFunc"/>
</dbReference>
<dbReference type="PANTHER" id="PTHR42939:SF1">
    <property type="entry name" value="ABC TRANSPORTER ATP-BINDING PROTEIN ALBC-RELATED"/>
    <property type="match status" value="1"/>
</dbReference>
<dbReference type="PANTHER" id="PTHR42939">
    <property type="entry name" value="ABC TRANSPORTER ATP-BINDING PROTEIN ALBC-RELATED"/>
    <property type="match status" value="1"/>
</dbReference>
<sequence length="182" mass="20359">MKNVSFSVFPGEALLVRGRNGAGKTTLLRSVLHHGKFGSNFRFEPAIRPRISYLGHELGLYTTLSLEENLEYFSGISGTFRDSSEIETWLKEFRLWNRRKDPISSYSRGMKQKAALVRTLAPISDLYLLDEPLTALDGEGAVAAKTLLESVCKESAMLVVTHDPLFLLRVPTRILELGESSK</sequence>
<keyword evidence="1" id="KW-0813">Transport</keyword>
<keyword evidence="2" id="KW-0547">Nucleotide-binding</keyword>
<evidence type="ECO:0000256" key="1">
    <source>
        <dbReference type="ARBA" id="ARBA00022448"/>
    </source>
</evidence>
<dbReference type="SMART" id="SM00382">
    <property type="entry name" value="AAA"/>
    <property type="match status" value="1"/>
</dbReference>
<protein>
    <submittedName>
        <fullName evidence="5">ABC transporter, ATP-binding protein</fullName>
    </submittedName>
</protein>
<dbReference type="InterPro" id="IPR003593">
    <property type="entry name" value="AAA+_ATPase"/>
</dbReference>
<evidence type="ECO:0000313" key="6">
    <source>
        <dbReference type="Proteomes" id="UP000014540"/>
    </source>
</evidence>